<keyword evidence="2" id="KW-1185">Reference proteome</keyword>
<organism evidence="1 2">
    <name type="scientific">Paraburkholderia unamae</name>
    <dbReference type="NCBI Taxonomy" id="219649"/>
    <lineage>
        <taxon>Bacteria</taxon>
        <taxon>Pseudomonadati</taxon>
        <taxon>Pseudomonadota</taxon>
        <taxon>Betaproteobacteria</taxon>
        <taxon>Burkholderiales</taxon>
        <taxon>Burkholderiaceae</taxon>
        <taxon>Paraburkholderia</taxon>
    </lineage>
</organism>
<dbReference type="Gene3D" id="1.10.3210.10">
    <property type="entry name" value="Hypothetical protein af1432"/>
    <property type="match status" value="1"/>
</dbReference>
<dbReference type="PANTHER" id="PTHR35569">
    <property type="entry name" value="CYANAMIDE HYDRATASE DDI2-RELATED"/>
    <property type="match status" value="1"/>
</dbReference>
<dbReference type="SUPFAM" id="SSF109604">
    <property type="entry name" value="HD-domain/PDEase-like"/>
    <property type="match status" value="1"/>
</dbReference>
<protein>
    <recommendedName>
        <fullName evidence="3">Phosphohydrolase</fullName>
    </recommendedName>
</protein>
<dbReference type="Proteomes" id="UP000245712">
    <property type="component" value="Unassembled WGS sequence"/>
</dbReference>
<dbReference type="PANTHER" id="PTHR35569:SF1">
    <property type="entry name" value="CYANAMIDE HYDRATASE DDI2-RELATED"/>
    <property type="match status" value="1"/>
</dbReference>
<name>A0ABX5KS11_9BURK</name>
<reference evidence="1 2" key="1">
    <citation type="submission" date="2018-05" db="EMBL/GenBank/DDBJ databases">
        <title>Genomic Encyclopedia of Type Strains, Phase IV (KMG-V): Genome sequencing to study the core and pangenomes of soil and plant-associated prokaryotes.</title>
        <authorList>
            <person name="Whitman W."/>
        </authorList>
    </citation>
    <scope>NUCLEOTIDE SEQUENCE [LARGE SCALE GENOMIC DNA]</scope>
    <source>
        <strain evidence="1 2">SCZa-39</strain>
    </source>
</reference>
<evidence type="ECO:0000313" key="1">
    <source>
        <dbReference type="EMBL" id="PVX85211.1"/>
    </source>
</evidence>
<accession>A0ABX5KS11</accession>
<dbReference type="EMBL" id="QEOB01000004">
    <property type="protein sequence ID" value="PVX85211.1"/>
    <property type="molecule type" value="Genomic_DNA"/>
</dbReference>
<proteinExistence type="predicted"/>
<dbReference type="RefSeq" id="WP_116610749.1">
    <property type="nucleotide sequence ID" value="NZ_QEOB01000004.1"/>
</dbReference>
<comment type="caution">
    <text evidence="1">The sequence shown here is derived from an EMBL/GenBank/DDBJ whole genome shotgun (WGS) entry which is preliminary data.</text>
</comment>
<evidence type="ECO:0008006" key="3">
    <source>
        <dbReference type="Google" id="ProtNLM"/>
    </source>
</evidence>
<evidence type="ECO:0000313" key="2">
    <source>
        <dbReference type="Proteomes" id="UP000245712"/>
    </source>
</evidence>
<sequence>MQTASWCTVSEVAGVRIPRTPVATAAVESACATLPPILIGHANRVCMFAMLRAQRGGMECDTDSLYVSAMYANMGLSPAYSHSTMRYEIDSADAARHLLHHYGANSQKQHDAWLAIALHTSPGIPARVTPLSDLLAAAVRTDLIGTNLHLYTEHERASVLATFPRGKGYKQEVICAFGRGLAFRPQTTVGNQCADVLDRIDPDYRRINFCGQILGSPWLE</sequence>
<gene>
    <name evidence="1" type="ORF">C7402_104455</name>
</gene>